<evidence type="ECO:0000256" key="3">
    <source>
        <dbReference type="ARBA" id="ARBA00004947"/>
    </source>
</evidence>
<evidence type="ECO:0000256" key="9">
    <source>
        <dbReference type="ARBA" id="ARBA00023235"/>
    </source>
</evidence>
<dbReference type="SUPFAM" id="SSF51735">
    <property type="entry name" value="NAD(P)-binding Rossmann-fold domains"/>
    <property type="match status" value="1"/>
</dbReference>
<evidence type="ECO:0000256" key="8">
    <source>
        <dbReference type="ARBA" id="ARBA00023144"/>
    </source>
</evidence>
<keyword evidence="7" id="KW-0520">NAD</keyword>
<reference evidence="14 15" key="1">
    <citation type="submission" date="2017-09" db="EMBL/GenBank/DDBJ databases">
        <authorList>
            <person name="Lee N."/>
            <person name="Cho B.-K."/>
        </authorList>
    </citation>
    <scope>NUCLEOTIDE SEQUENCE [LARGE SCALE GENOMIC DNA]</scope>
    <source>
        <strain evidence="14 15">ATCC 12461</strain>
    </source>
</reference>
<protein>
    <recommendedName>
        <fullName evidence="6">UDP-glucose 4-epimerase</fullName>
        <ecNumber evidence="5">5.1.3.2</ecNumber>
    </recommendedName>
    <alternativeName>
        <fullName evidence="11">Galactowaldenase</fullName>
    </alternativeName>
    <alternativeName>
        <fullName evidence="10">UDP-galactose 4-epimerase</fullName>
    </alternativeName>
</protein>
<evidence type="ECO:0000256" key="11">
    <source>
        <dbReference type="ARBA" id="ARBA00033067"/>
    </source>
</evidence>
<dbReference type="GO" id="GO:0003978">
    <property type="term" value="F:UDP-glucose 4-epimerase activity"/>
    <property type="evidence" value="ECO:0007669"/>
    <property type="project" value="UniProtKB-EC"/>
</dbReference>
<evidence type="ECO:0000313" key="15">
    <source>
        <dbReference type="Proteomes" id="UP000326553"/>
    </source>
</evidence>
<evidence type="ECO:0000256" key="12">
    <source>
        <dbReference type="SAM" id="MobiDB-lite"/>
    </source>
</evidence>
<keyword evidence="8" id="KW-0299">Galactose metabolism</keyword>
<sequence>MTSESSGGTLHTKVLLIGGTGFLGRHVLNRLSTAGTDVTVVTRRPPAVPAGYEVAELDDRGPRRAQFASMINRFTPDAVVNTAGEIWRNDASLLQAANAQLPEQLALAMADTSSTARLVHLGSSLEYGSLPHPHATDESCPQEPRSEYGRSKLRGTRRIFEIAQQASLDVVVLRIFNAIGSNMSPASLLGKTVRTLEQARRDKRLARLTLFDLRQHRDYADARDLAEAILRATVSRRPVGAPVLNLGTGQASSAYDLVRGLALASEVEFTIDVLPAPEGGGRSLAADWQIADPTLARRHLDWSAARTLPETLRWIWRTAGEGQAHPIAGCPAEGTR</sequence>
<dbReference type="OrthoDB" id="4559195at2"/>
<proteinExistence type="inferred from homology"/>
<feature type="region of interest" description="Disordered" evidence="12">
    <location>
        <begin position="130"/>
        <end position="149"/>
    </location>
</feature>
<dbReference type="InterPro" id="IPR036291">
    <property type="entry name" value="NAD(P)-bd_dom_sf"/>
</dbReference>
<accession>A0A5J6HD18</accession>
<evidence type="ECO:0000256" key="7">
    <source>
        <dbReference type="ARBA" id="ARBA00023027"/>
    </source>
</evidence>
<dbReference type="EC" id="5.1.3.2" evidence="5"/>
<evidence type="ECO:0000256" key="6">
    <source>
        <dbReference type="ARBA" id="ARBA00018569"/>
    </source>
</evidence>
<dbReference type="Gene3D" id="3.40.50.720">
    <property type="entry name" value="NAD(P)-binding Rossmann-like Domain"/>
    <property type="match status" value="1"/>
</dbReference>
<dbReference type="RefSeq" id="WP_055533862.1">
    <property type="nucleotide sequence ID" value="NZ_CP023695.1"/>
</dbReference>
<gene>
    <name evidence="14" type="ORF">CP975_00180</name>
</gene>
<evidence type="ECO:0000256" key="5">
    <source>
        <dbReference type="ARBA" id="ARBA00013189"/>
    </source>
</evidence>
<organism evidence="14 15">
    <name type="scientific">Streptomyces alboniger</name>
    <dbReference type="NCBI Taxonomy" id="132473"/>
    <lineage>
        <taxon>Bacteria</taxon>
        <taxon>Bacillati</taxon>
        <taxon>Actinomycetota</taxon>
        <taxon>Actinomycetes</taxon>
        <taxon>Kitasatosporales</taxon>
        <taxon>Streptomycetaceae</taxon>
        <taxon>Streptomyces</taxon>
        <taxon>Streptomyces aurantiacus group</taxon>
    </lineage>
</organism>
<evidence type="ECO:0000313" key="14">
    <source>
        <dbReference type="EMBL" id="QEV16154.1"/>
    </source>
</evidence>
<dbReference type="GO" id="GO:0006012">
    <property type="term" value="P:galactose metabolic process"/>
    <property type="evidence" value="ECO:0007669"/>
    <property type="project" value="UniProtKB-KW"/>
</dbReference>
<evidence type="ECO:0000256" key="4">
    <source>
        <dbReference type="ARBA" id="ARBA00007637"/>
    </source>
</evidence>
<name>A0A5J6HD18_STRAD</name>
<dbReference type="GO" id="GO:0005829">
    <property type="term" value="C:cytosol"/>
    <property type="evidence" value="ECO:0007669"/>
    <property type="project" value="TreeGrafter"/>
</dbReference>
<dbReference type="Proteomes" id="UP000326553">
    <property type="component" value="Chromosome"/>
</dbReference>
<keyword evidence="8" id="KW-0119">Carbohydrate metabolism</keyword>
<evidence type="ECO:0000256" key="1">
    <source>
        <dbReference type="ARBA" id="ARBA00000083"/>
    </source>
</evidence>
<keyword evidence="9" id="KW-0413">Isomerase</keyword>
<evidence type="ECO:0000256" key="2">
    <source>
        <dbReference type="ARBA" id="ARBA00001911"/>
    </source>
</evidence>
<comment type="catalytic activity">
    <reaction evidence="1">
        <text>UDP-alpha-D-glucose = UDP-alpha-D-galactose</text>
        <dbReference type="Rhea" id="RHEA:22168"/>
        <dbReference type="ChEBI" id="CHEBI:58885"/>
        <dbReference type="ChEBI" id="CHEBI:66914"/>
        <dbReference type="EC" id="5.1.3.2"/>
    </reaction>
</comment>
<comment type="pathway">
    <text evidence="3">Carbohydrate metabolism; galactose metabolism.</text>
</comment>
<dbReference type="KEGG" id="salw:CP975_00180"/>
<dbReference type="PANTHER" id="PTHR43725:SF47">
    <property type="entry name" value="UDP-GLUCOSE 4-EPIMERASE"/>
    <property type="match status" value="1"/>
</dbReference>
<feature type="domain" description="NAD-dependent epimerase/dehydratase" evidence="13">
    <location>
        <begin position="14"/>
        <end position="235"/>
    </location>
</feature>
<dbReference type="EMBL" id="CP023695">
    <property type="protein sequence ID" value="QEV16154.1"/>
    <property type="molecule type" value="Genomic_DNA"/>
</dbReference>
<comment type="similarity">
    <text evidence="4">Belongs to the NAD(P)-dependent epimerase/dehydratase family.</text>
</comment>
<dbReference type="Pfam" id="PF01370">
    <property type="entry name" value="Epimerase"/>
    <property type="match status" value="1"/>
</dbReference>
<evidence type="ECO:0000256" key="10">
    <source>
        <dbReference type="ARBA" id="ARBA00031367"/>
    </source>
</evidence>
<dbReference type="PANTHER" id="PTHR43725">
    <property type="entry name" value="UDP-GLUCOSE 4-EPIMERASE"/>
    <property type="match status" value="1"/>
</dbReference>
<keyword evidence="15" id="KW-1185">Reference proteome</keyword>
<dbReference type="InterPro" id="IPR001509">
    <property type="entry name" value="Epimerase_deHydtase"/>
</dbReference>
<evidence type="ECO:0000259" key="13">
    <source>
        <dbReference type="Pfam" id="PF01370"/>
    </source>
</evidence>
<comment type="cofactor">
    <cofactor evidence="2">
        <name>NAD(+)</name>
        <dbReference type="ChEBI" id="CHEBI:57540"/>
    </cofactor>
</comment>
<dbReference type="AlphaFoldDB" id="A0A5J6HD18"/>